<dbReference type="EMBL" id="MU838999">
    <property type="protein sequence ID" value="KAK1770901.1"/>
    <property type="molecule type" value="Genomic_DNA"/>
</dbReference>
<comment type="similarity">
    <text evidence="1">Belongs to the LTO1 family.</text>
</comment>
<comment type="caution">
    <text evidence="4">The sequence shown here is derived from an EMBL/GenBank/DDBJ whole genome shotgun (WGS) entry which is preliminary data.</text>
</comment>
<dbReference type="RefSeq" id="XP_060287114.1">
    <property type="nucleotide sequence ID" value="XM_060426877.1"/>
</dbReference>
<dbReference type="GeneID" id="85310064"/>
<protein>
    <submittedName>
        <fullName evidence="4">DUF1715-domain-containing protein</fullName>
    </submittedName>
</protein>
<proteinExistence type="inferred from homology"/>
<dbReference type="InterPro" id="IPR019191">
    <property type="entry name" value="Essential_protein_Yae1_N"/>
</dbReference>
<reference evidence="4" key="1">
    <citation type="submission" date="2023-06" db="EMBL/GenBank/DDBJ databases">
        <title>Genome-scale phylogeny and comparative genomics of the fungal order Sordariales.</title>
        <authorList>
            <consortium name="Lawrence Berkeley National Laboratory"/>
            <person name="Hensen N."/>
            <person name="Bonometti L."/>
            <person name="Westerberg I."/>
            <person name="Brannstrom I.O."/>
            <person name="Guillou S."/>
            <person name="Cros-Aarteil S."/>
            <person name="Calhoun S."/>
            <person name="Haridas S."/>
            <person name="Kuo A."/>
            <person name="Mondo S."/>
            <person name="Pangilinan J."/>
            <person name="Riley R."/>
            <person name="Labutti K."/>
            <person name="Andreopoulos B."/>
            <person name="Lipzen A."/>
            <person name="Chen C."/>
            <person name="Yanf M."/>
            <person name="Daum C."/>
            <person name="Ng V."/>
            <person name="Clum A."/>
            <person name="Steindorff A."/>
            <person name="Ohm R."/>
            <person name="Martin F."/>
            <person name="Silar P."/>
            <person name="Natvig D."/>
            <person name="Lalanne C."/>
            <person name="Gautier V."/>
            <person name="Ament-Velasquez S.L."/>
            <person name="Kruys A."/>
            <person name="Hutchinson M.I."/>
            <person name="Powell A.J."/>
            <person name="Barry K."/>
            <person name="Miller A.N."/>
            <person name="Grigoriev I.V."/>
            <person name="Debuchy R."/>
            <person name="Gladieux P."/>
            <person name="Thoren M.H."/>
            <person name="Johannesson H."/>
        </authorList>
    </citation>
    <scope>NUCLEOTIDE SEQUENCE</scope>
    <source>
        <strain evidence="4">8032-3</strain>
    </source>
</reference>
<organism evidence="4 5">
    <name type="scientific">Phialemonium atrogriseum</name>
    <dbReference type="NCBI Taxonomy" id="1093897"/>
    <lineage>
        <taxon>Eukaryota</taxon>
        <taxon>Fungi</taxon>
        <taxon>Dikarya</taxon>
        <taxon>Ascomycota</taxon>
        <taxon>Pezizomycotina</taxon>
        <taxon>Sordariomycetes</taxon>
        <taxon>Sordariomycetidae</taxon>
        <taxon>Cephalothecales</taxon>
        <taxon>Cephalothecaceae</taxon>
        <taxon>Phialemonium</taxon>
    </lineage>
</organism>
<keyword evidence="5" id="KW-1185">Reference proteome</keyword>
<dbReference type="Pfam" id="PF09811">
    <property type="entry name" value="Yae1_N"/>
    <property type="match status" value="1"/>
</dbReference>
<name>A0AAJ0CAV0_9PEZI</name>
<feature type="compositionally biased region" description="Polar residues" evidence="2">
    <location>
        <begin position="72"/>
        <end position="93"/>
    </location>
</feature>
<evidence type="ECO:0000256" key="1">
    <source>
        <dbReference type="ARBA" id="ARBA00038090"/>
    </source>
</evidence>
<feature type="region of interest" description="Disordered" evidence="2">
    <location>
        <begin position="70"/>
        <end position="107"/>
    </location>
</feature>
<dbReference type="Proteomes" id="UP001244011">
    <property type="component" value="Unassembled WGS sequence"/>
</dbReference>
<evidence type="ECO:0000259" key="3">
    <source>
        <dbReference type="Pfam" id="PF09811"/>
    </source>
</evidence>
<dbReference type="AlphaFoldDB" id="A0AAJ0CAV0"/>
<dbReference type="PANTHER" id="PTHR28532">
    <property type="entry name" value="GEO13458P1"/>
    <property type="match status" value="1"/>
</dbReference>
<dbReference type="InterPro" id="IPR052436">
    <property type="entry name" value="LTO1_adapter"/>
</dbReference>
<gene>
    <name evidence="4" type="ORF">QBC33DRAFT_526104</name>
</gene>
<dbReference type="PANTHER" id="PTHR28532:SF1">
    <property type="entry name" value="ORAL CANCER OVEREXPRESSED 1"/>
    <property type="match status" value="1"/>
</dbReference>
<accession>A0AAJ0CAV0</accession>
<evidence type="ECO:0000313" key="4">
    <source>
        <dbReference type="EMBL" id="KAK1770901.1"/>
    </source>
</evidence>
<feature type="compositionally biased region" description="Basic and acidic residues" evidence="2">
    <location>
        <begin position="149"/>
        <end position="164"/>
    </location>
</feature>
<feature type="region of interest" description="Disordered" evidence="2">
    <location>
        <begin position="147"/>
        <end position="173"/>
    </location>
</feature>
<feature type="domain" description="Essential protein Yae1 N-terminal" evidence="3">
    <location>
        <begin position="20"/>
        <end position="58"/>
    </location>
</feature>
<sequence>MADDPFDGVLNLEEQFYQEGYKQGLEDGIKAGRIEGRSFGLEKGFEKFLESGRLHGKAVIWANRLPNLKAKSATQPESHQMASGQPESSGRSQQPERHSLPLLPRNPRLEKNVTVLYALVEPETLSTENTDEAVDDFDDRIKRAQGKAKIIERTIGEDSGRSRPQESTSPARR</sequence>
<evidence type="ECO:0000256" key="2">
    <source>
        <dbReference type="SAM" id="MobiDB-lite"/>
    </source>
</evidence>
<evidence type="ECO:0000313" key="5">
    <source>
        <dbReference type="Proteomes" id="UP001244011"/>
    </source>
</evidence>